<dbReference type="GO" id="GO:0060271">
    <property type="term" value="P:cilium assembly"/>
    <property type="evidence" value="ECO:0007669"/>
    <property type="project" value="UniProtKB-UniRule"/>
</dbReference>
<protein>
    <recommendedName>
        <fullName evidence="3">Tektin</fullName>
    </recommendedName>
</protein>
<evidence type="ECO:0000256" key="1">
    <source>
        <dbReference type="ARBA" id="ARBA00007209"/>
    </source>
</evidence>
<accession>A0AAW2HMD8</accession>
<dbReference type="GO" id="GO:0015630">
    <property type="term" value="C:microtubule cytoskeleton"/>
    <property type="evidence" value="ECO:0007669"/>
    <property type="project" value="UniProtKB-UniRule"/>
</dbReference>
<evidence type="ECO:0000256" key="2">
    <source>
        <dbReference type="ARBA" id="ARBA00022490"/>
    </source>
</evidence>
<gene>
    <name evidence="5" type="ORF">PYX00_008220</name>
</gene>
<dbReference type="PANTHER" id="PTHR19960:SF7">
    <property type="entry name" value="TEKTIN"/>
    <property type="match status" value="1"/>
</dbReference>
<dbReference type="EMBL" id="JARGDH010000004">
    <property type="protein sequence ID" value="KAL0270960.1"/>
    <property type="molecule type" value="Genomic_DNA"/>
</dbReference>
<name>A0AAW2HMD8_9NEOP</name>
<keyword evidence="4" id="KW-0175">Coiled coil</keyword>
<keyword evidence="2" id="KW-0963">Cytoplasm</keyword>
<dbReference type="GO" id="GO:0005930">
    <property type="term" value="C:axoneme"/>
    <property type="evidence" value="ECO:0007669"/>
    <property type="project" value="UniProtKB-SubCell"/>
</dbReference>
<dbReference type="AlphaFoldDB" id="A0AAW2HMD8"/>
<dbReference type="InterPro" id="IPR000435">
    <property type="entry name" value="Tektins"/>
</dbReference>
<dbReference type="InterPro" id="IPR048256">
    <property type="entry name" value="Tektin-like"/>
</dbReference>
<comment type="similarity">
    <text evidence="1 3">Belongs to the tektin family.</text>
</comment>
<sequence>MSLYFESLKPIEATPMKKWEENTLVYRGTMDARVDECMSVRNNSRRLRYETELTKSWDLYYNNMKLENRVYEIEKLILYAETMLPQIQTEKKLLDEEKFMVEQLLVNCDTWIEVCMTSMNILDRKLPKENTRDDQAILETKKEVALLEEEKKNLKEKCLTAWDMASRLEMMETRIGLNLEFKKEVLFTDKRCLAICKADTGVSYKVDPLKGPKKMLTIEEWAREVYNLVELSQQEITSSTKLREQMLRARANTITRYTVQFDVTDYEFRKRIYQINREKNECQYQIKRVTELIAQTEGEIERAELFLKNVRDDLKCAETRCADRFFRPEVDATMDEPYYGINEEVVHLRERVQELEKQLVALRDFRNRMEADQYTLKTEEVSKNTSLQVELQALDVRLAGRDDPKKLYGYSADVLASRMVRQLPPPFVQYSNKK</sequence>
<comment type="subcellular location">
    <subcellularLocation>
        <location evidence="3">Cytoplasm</location>
        <location evidence="3">Cytoskeleton</location>
        <location evidence="3">Cilium axoneme</location>
    </subcellularLocation>
</comment>
<dbReference type="GO" id="GO:0005634">
    <property type="term" value="C:nucleus"/>
    <property type="evidence" value="ECO:0007669"/>
    <property type="project" value="TreeGrafter"/>
</dbReference>
<keyword evidence="3" id="KW-0966">Cell projection</keyword>
<evidence type="ECO:0000256" key="3">
    <source>
        <dbReference type="RuleBase" id="RU367040"/>
    </source>
</evidence>
<dbReference type="PANTHER" id="PTHR19960">
    <property type="entry name" value="TEKTIN"/>
    <property type="match status" value="1"/>
</dbReference>
<evidence type="ECO:0000313" key="5">
    <source>
        <dbReference type="EMBL" id="KAL0270960.1"/>
    </source>
</evidence>
<keyword evidence="3" id="KW-0282">Flagellum</keyword>
<proteinExistence type="inferred from homology"/>
<comment type="caution">
    <text evidence="5">The sequence shown here is derived from an EMBL/GenBank/DDBJ whole genome shotgun (WGS) entry which is preliminary data.</text>
</comment>
<organism evidence="5">
    <name type="scientific">Menopon gallinae</name>
    <name type="common">poultry shaft louse</name>
    <dbReference type="NCBI Taxonomy" id="328185"/>
    <lineage>
        <taxon>Eukaryota</taxon>
        <taxon>Metazoa</taxon>
        <taxon>Ecdysozoa</taxon>
        <taxon>Arthropoda</taxon>
        <taxon>Hexapoda</taxon>
        <taxon>Insecta</taxon>
        <taxon>Pterygota</taxon>
        <taxon>Neoptera</taxon>
        <taxon>Paraneoptera</taxon>
        <taxon>Psocodea</taxon>
        <taxon>Troctomorpha</taxon>
        <taxon>Phthiraptera</taxon>
        <taxon>Amblycera</taxon>
        <taxon>Menoponidae</taxon>
        <taxon>Menopon</taxon>
    </lineage>
</organism>
<feature type="coiled-coil region" evidence="4">
    <location>
        <begin position="293"/>
        <end position="372"/>
    </location>
</feature>
<reference evidence="5" key="1">
    <citation type="journal article" date="2024" name="Gigascience">
        <title>Chromosome-level genome of the poultry shaft louse Menopon gallinae provides insight into the host-switching and adaptive evolution of parasitic lice.</title>
        <authorList>
            <person name="Xu Y."/>
            <person name="Ma L."/>
            <person name="Liu S."/>
            <person name="Liang Y."/>
            <person name="Liu Q."/>
            <person name="He Z."/>
            <person name="Tian L."/>
            <person name="Duan Y."/>
            <person name="Cai W."/>
            <person name="Li H."/>
            <person name="Song F."/>
        </authorList>
    </citation>
    <scope>NUCLEOTIDE SEQUENCE</scope>
    <source>
        <strain evidence="5">Cailab_2023a</strain>
    </source>
</reference>
<dbReference type="GO" id="GO:0060294">
    <property type="term" value="P:cilium movement involved in cell motility"/>
    <property type="evidence" value="ECO:0007669"/>
    <property type="project" value="UniProtKB-UniRule"/>
</dbReference>
<evidence type="ECO:0000256" key="4">
    <source>
        <dbReference type="SAM" id="Coils"/>
    </source>
</evidence>
<dbReference type="Pfam" id="PF03148">
    <property type="entry name" value="Tektin"/>
    <property type="match status" value="1"/>
</dbReference>
<keyword evidence="3" id="KW-0969">Cilium</keyword>